<evidence type="ECO:0000256" key="2">
    <source>
        <dbReference type="ARBA" id="ARBA00023315"/>
    </source>
</evidence>
<feature type="domain" description="N-acetyltransferase" evidence="3">
    <location>
        <begin position="3"/>
        <end position="163"/>
    </location>
</feature>
<keyword evidence="1 4" id="KW-0808">Transferase</keyword>
<dbReference type="PANTHER" id="PTHR43877:SF2">
    <property type="entry name" value="AMINOALKYLPHOSPHONATE N-ACETYLTRANSFERASE-RELATED"/>
    <property type="match status" value="1"/>
</dbReference>
<dbReference type="PANTHER" id="PTHR43877">
    <property type="entry name" value="AMINOALKYLPHOSPHONATE N-ACETYLTRANSFERASE-RELATED-RELATED"/>
    <property type="match status" value="1"/>
</dbReference>
<organism evidence="4 5">
    <name type="scientific">Metapseudomonas otitidis</name>
    <dbReference type="NCBI Taxonomy" id="319939"/>
    <lineage>
        <taxon>Bacteria</taxon>
        <taxon>Pseudomonadati</taxon>
        <taxon>Pseudomonadota</taxon>
        <taxon>Gammaproteobacteria</taxon>
        <taxon>Pseudomonadales</taxon>
        <taxon>Pseudomonadaceae</taxon>
        <taxon>Metapseudomonas</taxon>
    </lineage>
</organism>
<dbReference type="GO" id="GO:0016747">
    <property type="term" value="F:acyltransferase activity, transferring groups other than amino-acyl groups"/>
    <property type="evidence" value="ECO:0007669"/>
    <property type="project" value="InterPro"/>
</dbReference>
<keyword evidence="2" id="KW-0012">Acyltransferase</keyword>
<dbReference type="SUPFAM" id="SSF55729">
    <property type="entry name" value="Acyl-CoA N-acyltransferases (Nat)"/>
    <property type="match status" value="1"/>
</dbReference>
<dbReference type="CDD" id="cd04301">
    <property type="entry name" value="NAT_SF"/>
    <property type="match status" value="1"/>
</dbReference>
<evidence type="ECO:0000313" key="4">
    <source>
        <dbReference type="EMBL" id="MWK55966.1"/>
    </source>
</evidence>
<proteinExistence type="predicted"/>
<comment type="caution">
    <text evidence="4">The sequence shown here is derived from an EMBL/GenBank/DDBJ whole genome shotgun (WGS) entry which is preliminary data.</text>
</comment>
<dbReference type="PROSITE" id="PS51186">
    <property type="entry name" value="GNAT"/>
    <property type="match status" value="1"/>
</dbReference>
<evidence type="ECO:0000259" key="3">
    <source>
        <dbReference type="PROSITE" id="PS51186"/>
    </source>
</evidence>
<dbReference type="RefSeq" id="WP_160480447.1">
    <property type="nucleotide sequence ID" value="NZ_JAOEBU010000018.1"/>
</dbReference>
<dbReference type="InterPro" id="IPR050832">
    <property type="entry name" value="Bact_Acetyltransf"/>
</dbReference>
<reference evidence="4 5" key="1">
    <citation type="submission" date="2019-12" db="EMBL/GenBank/DDBJ databases">
        <title>Draft genome sequence of Pseudomonas otitidis recovered from a chicken carcass.</title>
        <authorList>
            <person name="Vieira T.R."/>
            <person name="Oliviera E.F.C."/>
            <person name="Silva N.M.V."/>
            <person name="Sambrano G.E."/>
            <person name="Cibulski S.P."/>
            <person name="Cardoso M.R.I."/>
        </authorList>
    </citation>
    <scope>NUCLEOTIDE SEQUENCE [LARGE SCALE GENOMIC DNA]</scope>
    <source>
        <strain evidence="4 5">25_K</strain>
    </source>
</reference>
<dbReference type="EMBL" id="WTFN01000015">
    <property type="protein sequence ID" value="MWK55966.1"/>
    <property type="molecule type" value="Genomic_DNA"/>
</dbReference>
<gene>
    <name evidence="4" type="ORF">GO594_08265</name>
</gene>
<name>A0A7X3H7Z3_9GAMM</name>
<evidence type="ECO:0000256" key="1">
    <source>
        <dbReference type="ARBA" id="ARBA00022679"/>
    </source>
</evidence>
<evidence type="ECO:0000313" key="5">
    <source>
        <dbReference type="Proteomes" id="UP000461288"/>
    </source>
</evidence>
<dbReference type="InterPro" id="IPR000182">
    <property type="entry name" value="GNAT_dom"/>
</dbReference>
<dbReference type="InterPro" id="IPR016181">
    <property type="entry name" value="Acyl_CoA_acyltransferase"/>
</dbReference>
<dbReference type="AlphaFoldDB" id="A0A7X3H7Z3"/>
<dbReference type="Pfam" id="PF00583">
    <property type="entry name" value="Acetyltransf_1"/>
    <property type="match status" value="1"/>
</dbReference>
<accession>A0A7X3H7Z3</accession>
<dbReference type="Gene3D" id="3.40.630.30">
    <property type="match status" value="1"/>
</dbReference>
<dbReference type="Proteomes" id="UP000461288">
    <property type="component" value="Unassembled WGS sequence"/>
</dbReference>
<sequence>MTIDVRPIQPQEWQVYRELRLQALRDSPDAFGSTYEAEVTRPTESWSARIEAAIASRSDHVLLAFNHHEASGLVWCKLAASAPEVADIFQMWVAPSARCQGAGQALLRAALDWAASVNAQRVRLGVTATNSPAMRLYRAHGFRPIGALAPLREGTCLMVQAMELEL</sequence>
<protein>
    <submittedName>
        <fullName evidence="4">GNAT family N-acetyltransferase</fullName>
    </submittedName>
</protein>